<evidence type="ECO:0000313" key="8">
    <source>
        <dbReference type="Proteomes" id="UP000280726"/>
    </source>
</evidence>
<dbReference type="Proteomes" id="UP000280726">
    <property type="component" value="Unassembled WGS sequence"/>
</dbReference>
<keyword evidence="4 5" id="KW-0546">Nucleotide metabolism</keyword>
<evidence type="ECO:0000259" key="6">
    <source>
        <dbReference type="Pfam" id="PF00962"/>
    </source>
</evidence>
<sequence>MTMPTVELHLHLEGTLEPELIYALAERNGIDLPYDGIEDLRSRYSFTGLQSFLDLYYANMVVLRTEEDFADLTRAYLDRARRAGVRHAEVFLDIQAHTARGVPAAVALGGVTGVLATSEADHGITSGLIITFLRHLPAEDARTALEEVLALGFPVLGVGLCSSEVGPAAPFKDTFDLAHARGLHRVAHAGEEGPAANVREVLDVLGVERVDHGIRALEDDALVDRLVAERVPLTLCPLSNLRLQVVDSLADYPLVGMLERGLVVTVNSDDPAYFGGYVDDNVRELTRLLGLTPDQLATLARNGVEAAFVDDARRAELTAEVDAWHAAQA</sequence>
<feature type="binding site" evidence="5">
    <location>
        <position position="270"/>
    </location>
    <ligand>
        <name>substrate</name>
    </ligand>
</feature>
<gene>
    <name evidence="7" type="ORF">EDD32_0056</name>
</gene>
<evidence type="ECO:0000256" key="3">
    <source>
        <dbReference type="ARBA" id="ARBA00022833"/>
    </source>
</evidence>
<feature type="binding site" evidence="5">
    <location>
        <position position="11"/>
    </location>
    <ligand>
        <name>Zn(2+)</name>
        <dbReference type="ChEBI" id="CHEBI:29105"/>
        <note>catalytic</note>
    </ligand>
</feature>
<feature type="active site" description="Proton donor" evidence="5">
    <location>
        <position position="191"/>
    </location>
</feature>
<dbReference type="PANTHER" id="PTHR43114:SF6">
    <property type="entry name" value="ADENINE DEAMINASE"/>
    <property type="match status" value="1"/>
</dbReference>
<name>A0A3N4ZXB2_9MICO</name>
<dbReference type="NCBIfam" id="NF006850">
    <property type="entry name" value="PRK09358.1-6"/>
    <property type="match status" value="1"/>
</dbReference>
<dbReference type="GO" id="GO:0008270">
    <property type="term" value="F:zinc ion binding"/>
    <property type="evidence" value="ECO:0007669"/>
    <property type="project" value="UniProtKB-UniRule"/>
</dbReference>
<dbReference type="EMBL" id="RKRA01000001">
    <property type="protein sequence ID" value="RPF25655.1"/>
    <property type="molecule type" value="Genomic_DNA"/>
</dbReference>
<comment type="similarity">
    <text evidence="5">Belongs to the metallo-dependent hydrolases superfamily. Adenosine and AMP deaminases family. Adenine deaminase type 2 subfamily.</text>
</comment>
<evidence type="ECO:0000256" key="2">
    <source>
        <dbReference type="ARBA" id="ARBA00022801"/>
    </source>
</evidence>
<feature type="binding site" evidence="5">
    <location>
        <position position="9"/>
    </location>
    <ligand>
        <name>Zn(2+)</name>
        <dbReference type="ChEBI" id="CHEBI:29105"/>
        <note>catalytic</note>
    </ligand>
</feature>
<dbReference type="OrthoDB" id="105475at2"/>
<dbReference type="HAMAP" id="MF_01962">
    <property type="entry name" value="Adenine_deaminase"/>
    <property type="match status" value="1"/>
</dbReference>
<feature type="binding site" evidence="5">
    <location>
        <position position="188"/>
    </location>
    <ligand>
        <name>Zn(2+)</name>
        <dbReference type="ChEBI" id="CHEBI:29105"/>
        <note>catalytic</note>
    </ligand>
</feature>
<organism evidence="7 8">
    <name type="scientific">Georgenia muralis</name>
    <dbReference type="NCBI Taxonomy" id="154117"/>
    <lineage>
        <taxon>Bacteria</taxon>
        <taxon>Bacillati</taxon>
        <taxon>Actinomycetota</taxon>
        <taxon>Actinomycetes</taxon>
        <taxon>Micrococcales</taxon>
        <taxon>Bogoriellaceae</taxon>
        <taxon>Georgenia</taxon>
    </lineage>
</organism>
<evidence type="ECO:0000256" key="1">
    <source>
        <dbReference type="ARBA" id="ARBA00022723"/>
    </source>
</evidence>
<dbReference type="GO" id="GO:0043103">
    <property type="term" value="P:hypoxanthine salvage"/>
    <property type="evidence" value="ECO:0007669"/>
    <property type="project" value="UniProtKB-UniRule"/>
</dbReference>
<dbReference type="Pfam" id="PF00962">
    <property type="entry name" value="A_deaminase"/>
    <property type="match status" value="1"/>
</dbReference>
<dbReference type="AlphaFoldDB" id="A0A3N4ZXB2"/>
<protein>
    <recommendedName>
        <fullName evidence="5">Adenine deaminase</fullName>
        <shortName evidence="5">ADE</shortName>
        <ecNumber evidence="5">3.5.4.2</ecNumber>
    </recommendedName>
    <alternativeName>
        <fullName evidence="5">Adenine aminohydrolase</fullName>
        <shortName evidence="5">AAH</shortName>
    </alternativeName>
</protein>
<dbReference type="GO" id="GO:0005829">
    <property type="term" value="C:cytosol"/>
    <property type="evidence" value="ECO:0007669"/>
    <property type="project" value="TreeGrafter"/>
</dbReference>
<dbReference type="InterPro" id="IPR032466">
    <property type="entry name" value="Metal_Hydrolase"/>
</dbReference>
<dbReference type="InterPro" id="IPR006330">
    <property type="entry name" value="Ado/ade_deaminase"/>
</dbReference>
<dbReference type="RefSeq" id="WP_123913598.1">
    <property type="nucleotide sequence ID" value="NZ_RKRA01000001.1"/>
</dbReference>
<keyword evidence="1 5" id="KW-0479">Metal-binding</keyword>
<proteinExistence type="inferred from homology"/>
<reference evidence="7 8" key="1">
    <citation type="submission" date="2018-11" db="EMBL/GenBank/DDBJ databases">
        <title>Sequencing the genomes of 1000 actinobacteria strains.</title>
        <authorList>
            <person name="Klenk H.-P."/>
        </authorList>
    </citation>
    <scope>NUCLEOTIDE SEQUENCE [LARGE SCALE GENOMIC DNA]</scope>
    <source>
        <strain evidence="7 8">DSM 14418</strain>
    </source>
</reference>
<keyword evidence="3 5" id="KW-0862">Zinc</keyword>
<dbReference type="NCBIfam" id="TIGR01430">
    <property type="entry name" value="aden_deam"/>
    <property type="match status" value="1"/>
</dbReference>
<feature type="binding site" evidence="5">
    <location>
        <position position="269"/>
    </location>
    <ligand>
        <name>Zn(2+)</name>
        <dbReference type="ChEBI" id="CHEBI:29105"/>
        <note>catalytic</note>
    </ligand>
</feature>
<dbReference type="Gene3D" id="3.20.20.140">
    <property type="entry name" value="Metal-dependent hydrolases"/>
    <property type="match status" value="1"/>
</dbReference>
<comment type="caution">
    <text evidence="7">The sequence shown here is derived from an EMBL/GenBank/DDBJ whole genome shotgun (WGS) entry which is preliminary data.</text>
</comment>
<evidence type="ECO:0000256" key="4">
    <source>
        <dbReference type="ARBA" id="ARBA00023080"/>
    </source>
</evidence>
<dbReference type="EC" id="3.5.4.2" evidence="5"/>
<dbReference type="PANTHER" id="PTHR43114">
    <property type="entry name" value="ADENINE DEAMINASE"/>
    <property type="match status" value="1"/>
</dbReference>
<evidence type="ECO:0000313" key="7">
    <source>
        <dbReference type="EMBL" id="RPF25655.1"/>
    </source>
</evidence>
<evidence type="ECO:0000256" key="5">
    <source>
        <dbReference type="HAMAP-Rule" id="MF_01962"/>
    </source>
</evidence>
<dbReference type="InterPro" id="IPR001365">
    <property type="entry name" value="A_deaminase_dom"/>
</dbReference>
<dbReference type="SUPFAM" id="SSF51556">
    <property type="entry name" value="Metallo-dependent hydrolases"/>
    <property type="match status" value="1"/>
</dbReference>
<keyword evidence="2 5" id="KW-0378">Hydrolase</keyword>
<dbReference type="GO" id="GO:0006146">
    <property type="term" value="P:adenine catabolic process"/>
    <property type="evidence" value="ECO:0007669"/>
    <property type="project" value="UniProtKB-UniRule"/>
</dbReference>
<comment type="catalytic activity">
    <reaction evidence="5">
        <text>adenine + H2O + H(+) = hypoxanthine + NH4(+)</text>
        <dbReference type="Rhea" id="RHEA:23688"/>
        <dbReference type="ChEBI" id="CHEBI:15377"/>
        <dbReference type="ChEBI" id="CHEBI:15378"/>
        <dbReference type="ChEBI" id="CHEBI:16708"/>
        <dbReference type="ChEBI" id="CHEBI:17368"/>
        <dbReference type="ChEBI" id="CHEBI:28938"/>
        <dbReference type="EC" id="3.5.4.2"/>
    </reaction>
</comment>
<dbReference type="InterPro" id="IPR028892">
    <property type="entry name" value="ADE"/>
</dbReference>
<accession>A0A3N4ZXB2</accession>
<keyword evidence="8" id="KW-1185">Reference proteome</keyword>
<feature type="domain" description="Adenosine deaminase" evidence="6">
    <location>
        <begin position="4"/>
        <end position="324"/>
    </location>
</feature>
<dbReference type="GO" id="GO:0000034">
    <property type="term" value="F:adenine deaminase activity"/>
    <property type="evidence" value="ECO:0007669"/>
    <property type="project" value="UniProtKB-UniRule"/>
</dbReference>
<comment type="cofactor">
    <cofactor evidence="5">
        <name>Zn(2+)</name>
        <dbReference type="ChEBI" id="CHEBI:29105"/>
    </cofactor>
    <text evidence="5">Binds 1 zinc ion per subunit.</text>
</comment>
<dbReference type="GO" id="GO:0009117">
    <property type="term" value="P:nucleotide metabolic process"/>
    <property type="evidence" value="ECO:0007669"/>
    <property type="project" value="UniProtKB-KW"/>
</dbReference>
<feature type="site" description="Important for catalytic activity" evidence="5">
    <location>
        <position position="212"/>
    </location>
</feature>
<comment type="function">
    <text evidence="5">Catalyzes the hydrolytic deamination of adenine to hypoxanthine. Plays an important role in the purine salvage pathway and in nitrogen catabolism.</text>
</comment>